<proteinExistence type="inferred from homology"/>
<protein>
    <submittedName>
        <fullName evidence="2">ROK family transcriptional regulator</fullName>
    </submittedName>
</protein>
<reference evidence="2" key="1">
    <citation type="submission" date="2021-02" db="EMBL/GenBank/DDBJ databases">
        <title>Draft genome sequence of Microbispora sp. RL4-1S isolated from rice leaves in Thailand.</title>
        <authorList>
            <person name="Muangham S."/>
            <person name="Duangmal K."/>
        </authorList>
    </citation>
    <scope>NUCLEOTIDE SEQUENCE</scope>
    <source>
        <strain evidence="2">RL4-1S</strain>
    </source>
</reference>
<comment type="caution">
    <text evidence="2">The sequence shown here is derived from an EMBL/GenBank/DDBJ whole genome shotgun (WGS) entry which is preliminary data.</text>
</comment>
<dbReference type="EMBL" id="JAFCNB010000002">
    <property type="protein sequence ID" value="MBP2703381.1"/>
    <property type="molecule type" value="Genomic_DNA"/>
</dbReference>
<dbReference type="PANTHER" id="PTHR18964:SF173">
    <property type="entry name" value="GLUCOKINASE"/>
    <property type="match status" value="1"/>
</dbReference>
<evidence type="ECO:0000256" key="1">
    <source>
        <dbReference type="ARBA" id="ARBA00006479"/>
    </source>
</evidence>
<dbReference type="InterPro" id="IPR049874">
    <property type="entry name" value="ROK_cs"/>
</dbReference>
<dbReference type="Proteomes" id="UP000674234">
    <property type="component" value="Unassembled WGS sequence"/>
</dbReference>
<dbReference type="RefSeq" id="WP_210154648.1">
    <property type="nucleotide sequence ID" value="NZ_JAFCNB010000002.1"/>
</dbReference>
<dbReference type="PROSITE" id="PS01125">
    <property type="entry name" value="ROK"/>
    <property type="match status" value="1"/>
</dbReference>
<organism evidence="2 3">
    <name type="scientific">Microbispora oryzae</name>
    <dbReference type="NCBI Taxonomy" id="2806554"/>
    <lineage>
        <taxon>Bacteria</taxon>
        <taxon>Bacillati</taxon>
        <taxon>Actinomycetota</taxon>
        <taxon>Actinomycetes</taxon>
        <taxon>Streptosporangiales</taxon>
        <taxon>Streptosporangiaceae</taxon>
        <taxon>Microbispora</taxon>
    </lineage>
</organism>
<dbReference type="PANTHER" id="PTHR18964">
    <property type="entry name" value="ROK (REPRESSOR, ORF, KINASE) FAMILY"/>
    <property type="match status" value="1"/>
</dbReference>
<comment type="similarity">
    <text evidence="1">Belongs to the ROK (NagC/XylR) family.</text>
</comment>
<keyword evidence="3" id="KW-1185">Reference proteome</keyword>
<gene>
    <name evidence="2" type="ORF">JOL79_06155</name>
</gene>
<dbReference type="InterPro" id="IPR043129">
    <property type="entry name" value="ATPase_NBD"/>
</dbReference>
<dbReference type="InterPro" id="IPR036390">
    <property type="entry name" value="WH_DNA-bd_sf"/>
</dbReference>
<dbReference type="AlphaFoldDB" id="A0A940WDE0"/>
<dbReference type="InterPro" id="IPR000600">
    <property type="entry name" value="ROK"/>
</dbReference>
<evidence type="ECO:0000313" key="3">
    <source>
        <dbReference type="Proteomes" id="UP000674234"/>
    </source>
</evidence>
<accession>A0A940WDE0</accession>
<evidence type="ECO:0000313" key="2">
    <source>
        <dbReference type="EMBL" id="MBP2703381.1"/>
    </source>
</evidence>
<sequence>MKRTTIRPENHHQARLLRLLRDGGRSRAELGDVVDLSRSKLNLELDRLVELGLAELDGLAASRGGRRSSRVRLSSDTRFAGVDIGATSIDAAVTNGEMEVLGHLSERCDIRKGPAAVLGQAVELVGKLQHDGLFTQLNGVGVGLPGPVSFAEGVPVVPPIMPGWDRYPVRDAMSREFGCPAMVDNDVNIMALGESHSGLARSVDDFLLLKLGTGIGCGIVVGGAVYRGVSGSAGDIGHIRVDDYGPVCACGNSGCLEAYSGGPAIAREAVAVARAGESPYLAERLAEAGVLTGEDVGAAAAQGDPGAIGLIRDAGRRIGQVLASLVSFFNPGLVIIAGGVARLGHVLLAEIRSVVYRRSLPLATGNLPIVLSELGDTAGVLGAARLVSDHVYSAT</sequence>
<name>A0A940WDE0_9ACTN</name>
<dbReference type="Gene3D" id="3.30.420.40">
    <property type="match status" value="2"/>
</dbReference>
<dbReference type="Pfam" id="PF00480">
    <property type="entry name" value="ROK"/>
    <property type="match status" value="1"/>
</dbReference>
<dbReference type="SUPFAM" id="SSF53067">
    <property type="entry name" value="Actin-like ATPase domain"/>
    <property type="match status" value="1"/>
</dbReference>
<dbReference type="SUPFAM" id="SSF46785">
    <property type="entry name" value="Winged helix' DNA-binding domain"/>
    <property type="match status" value="1"/>
</dbReference>